<gene>
    <name evidence="1" type="ORF">HNY73_015020</name>
</gene>
<dbReference type="EMBL" id="JABXBU010002072">
    <property type="protein sequence ID" value="KAF8778285.1"/>
    <property type="molecule type" value="Genomic_DNA"/>
</dbReference>
<dbReference type="Proteomes" id="UP000807504">
    <property type="component" value="Unassembled WGS sequence"/>
</dbReference>
<protein>
    <submittedName>
        <fullName evidence="1">Uncharacterized protein</fullName>
    </submittedName>
</protein>
<keyword evidence="2" id="KW-1185">Reference proteome</keyword>
<sequence>MYGSSADMRKVRTAEAEYVTVSLRCQDVTSVLLHFGDDLPLMFIFTTTNFGENVRAALHLNSSEECYFDPVSTNEKIGKITILIDSMTDEQRNFLRHCFPGDQKVTEIDQAEANKILDRTERELLRFCILKPAHPMGTRPTNFLNSLKIDQMASFYDLKANFRFKLSNYFNSWKVDQEKSHMLFYKLNLSDCPTITGSIKITEYLEVEVFIRGKKIEDSYIESFVGSDCILKYWQQLENLLNFFRFRHYLLTSTATISTYQRHSVTSMSV</sequence>
<evidence type="ECO:0000313" key="1">
    <source>
        <dbReference type="EMBL" id="KAF8778285.1"/>
    </source>
</evidence>
<dbReference type="AlphaFoldDB" id="A0A8T0EVF8"/>
<accession>A0A8T0EVF8</accession>
<proteinExistence type="predicted"/>
<reference evidence="1" key="2">
    <citation type="submission" date="2020-06" db="EMBL/GenBank/DDBJ databases">
        <authorList>
            <person name="Sheffer M."/>
        </authorList>
    </citation>
    <scope>NUCLEOTIDE SEQUENCE</scope>
</reference>
<reference evidence="1" key="1">
    <citation type="journal article" date="2020" name="bioRxiv">
        <title>Chromosome-level reference genome of the European wasp spider Argiope bruennichi: a resource for studies on range expansion and evolutionary adaptation.</title>
        <authorList>
            <person name="Sheffer M.M."/>
            <person name="Hoppe A."/>
            <person name="Krehenwinkel H."/>
            <person name="Uhl G."/>
            <person name="Kuss A.W."/>
            <person name="Jensen L."/>
            <person name="Jensen C."/>
            <person name="Gillespie R.G."/>
            <person name="Hoff K.J."/>
            <person name="Prost S."/>
        </authorList>
    </citation>
    <scope>NUCLEOTIDE SEQUENCE</scope>
</reference>
<evidence type="ECO:0000313" key="2">
    <source>
        <dbReference type="Proteomes" id="UP000807504"/>
    </source>
</evidence>
<comment type="caution">
    <text evidence="1">The sequence shown here is derived from an EMBL/GenBank/DDBJ whole genome shotgun (WGS) entry which is preliminary data.</text>
</comment>
<organism evidence="1 2">
    <name type="scientific">Argiope bruennichi</name>
    <name type="common">Wasp spider</name>
    <name type="synonym">Aranea bruennichi</name>
    <dbReference type="NCBI Taxonomy" id="94029"/>
    <lineage>
        <taxon>Eukaryota</taxon>
        <taxon>Metazoa</taxon>
        <taxon>Ecdysozoa</taxon>
        <taxon>Arthropoda</taxon>
        <taxon>Chelicerata</taxon>
        <taxon>Arachnida</taxon>
        <taxon>Araneae</taxon>
        <taxon>Araneomorphae</taxon>
        <taxon>Entelegynae</taxon>
        <taxon>Araneoidea</taxon>
        <taxon>Araneidae</taxon>
        <taxon>Argiope</taxon>
    </lineage>
</organism>
<name>A0A8T0EVF8_ARGBR</name>